<sequence length="134" mass="14185">MASGQTAHYGLSQWEPEDSFLREEFNANFSKIDTEVFSKAEAVTGTYTGDGESERIIELGFSPTAVLLLRNTGAGKDSSNYYGGLALRDHPVLLPTGATVLAITSSGFSVHVGGSASISNSNGSGSLFHYLAFR</sequence>
<evidence type="ECO:0000313" key="1">
    <source>
        <dbReference type="EMBL" id="MCQ4770009.1"/>
    </source>
</evidence>
<dbReference type="AlphaFoldDB" id="A0AAW5JQ52"/>
<proteinExistence type="predicted"/>
<dbReference type="Proteomes" id="UP001204562">
    <property type="component" value="Unassembled WGS sequence"/>
</dbReference>
<name>A0AAW5JQ52_9FIRM</name>
<dbReference type="EMBL" id="JANFYS010000009">
    <property type="protein sequence ID" value="MCQ4770009.1"/>
    <property type="molecule type" value="Genomic_DNA"/>
</dbReference>
<comment type="caution">
    <text evidence="1">The sequence shown here is derived from an EMBL/GenBank/DDBJ whole genome shotgun (WGS) entry which is preliminary data.</text>
</comment>
<reference evidence="1" key="1">
    <citation type="submission" date="2022-06" db="EMBL/GenBank/DDBJ databases">
        <title>Isolation of gut microbiota from human fecal samples.</title>
        <authorList>
            <person name="Pamer E.G."/>
            <person name="Barat B."/>
            <person name="Waligurski E."/>
            <person name="Medina S."/>
            <person name="Paddock L."/>
            <person name="Mostad J."/>
        </authorList>
    </citation>
    <scope>NUCLEOTIDE SEQUENCE</scope>
    <source>
        <strain evidence="1">DFI.9.91</strain>
    </source>
</reference>
<gene>
    <name evidence="1" type="ORF">NE579_05960</name>
</gene>
<accession>A0AAW5JQ52</accession>
<dbReference type="RefSeq" id="WP_256303564.1">
    <property type="nucleotide sequence ID" value="NZ_JALEQM010000065.1"/>
</dbReference>
<evidence type="ECO:0000313" key="2">
    <source>
        <dbReference type="Proteomes" id="UP001204562"/>
    </source>
</evidence>
<protein>
    <submittedName>
        <fullName evidence="1">Uncharacterized protein</fullName>
    </submittedName>
</protein>
<organism evidence="1 2">
    <name type="scientific">Intestinimonas massiliensis</name>
    <name type="common">ex Afouda et al. 2020</name>
    <dbReference type="NCBI Taxonomy" id="1673721"/>
    <lineage>
        <taxon>Bacteria</taxon>
        <taxon>Bacillati</taxon>
        <taxon>Bacillota</taxon>
        <taxon>Clostridia</taxon>
        <taxon>Eubacteriales</taxon>
        <taxon>Intestinimonas</taxon>
    </lineage>
</organism>